<comment type="caution">
    <text evidence="7">The sequence shown here is derived from an EMBL/GenBank/DDBJ whole genome shotgun (WGS) entry which is preliminary data.</text>
</comment>
<reference evidence="7 8" key="1">
    <citation type="journal article" date="2016" name="Nat. Commun.">
        <title>Thousands of microbial genomes shed light on interconnected biogeochemical processes in an aquifer system.</title>
        <authorList>
            <person name="Anantharaman K."/>
            <person name="Brown C.T."/>
            <person name="Hug L.A."/>
            <person name="Sharon I."/>
            <person name="Castelle C.J."/>
            <person name="Probst A.J."/>
            <person name="Thomas B.C."/>
            <person name="Singh A."/>
            <person name="Wilkins M.J."/>
            <person name="Karaoz U."/>
            <person name="Brodie E.L."/>
            <person name="Williams K.H."/>
            <person name="Hubbard S.S."/>
            <person name="Banfield J.F."/>
        </authorList>
    </citation>
    <scope>NUCLEOTIDE SEQUENCE [LARGE SCALE GENOMIC DNA]</scope>
</reference>
<evidence type="ECO:0000256" key="2">
    <source>
        <dbReference type="ARBA" id="ARBA00022679"/>
    </source>
</evidence>
<keyword evidence="3 6" id="KW-0812">Transmembrane</keyword>
<feature type="transmembrane region" description="Helical" evidence="6">
    <location>
        <begin position="108"/>
        <end position="126"/>
    </location>
</feature>
<dbReference type="Pfam" id="PF00953">
    <property type="entry name" value="Glycos_transf_4"/>
    <property type="match status" value="1"/>
</dbReference>
<evidence type="ECO:0008006" key="9">
    <source>
        <dbReference type="Google" id="ProtNLM"/>
    </source>
</evidence>
<name>A0A1G2MUF2_9BACT</name>
<feature type="transmembrane region" description="Helical" evidence="6">
    <location>
        <begin position="230"/>
        <end position="249"/>
    </location>
</feature>
<feature type="transmembrane region" description="Helical" evidence="6">
    <location>
        <begin position="6"/>
        <end position="32"/>
    </location>
</feature>
<evidence type="ECO:0000313" key="7">
    <source>
        <dbReference type="EMBL" id="OHA27374.1"/>
    </source>
</evidence>
<feature type="transmembrane region" description="Helical" evidence="6">
    <location>
        <begin position="340"/>
        <end position="357"/>
    </location>
</feature>
<dbReference type="GO" id="GO:0016780">
    <property type="term" value="F:phosphotransferase activity, for other substituted phosphate groups"/>
    <property type="evidence" value="ECO:0007669"/>
    <property type="project" value="InterPro"/>
</dbReference>
<feature type="transmembrane region" description="Helical" evidence="6">
    <location>
        <begin position="179"/>
        <end position="198"/>
    </location>
</feature>
<feature type="transmembrane region" description="Helical" evidence="6">
    <location>
        <begin position="146"/>
        <end position="164"/>
    </location>
</feature>
<dbReference type="PANTHER" id="PTHR22926">
    <property type="entry name" value="PHOSPHO-N-ACETYLMURAMOYL-PENTAPEPTIDE-TRANSFERASE"/>
    <property type="match status" value="1"/>
</dbReference>
<feature type="transmembrane region" description="Helical" evidence="6">
    <location>
        <begin position="261"/>
        <end position="279"/>
    </location>
</feature>
<keyword evidence="2" id="KW-0808">Transferase</keyword>
<dbReference type="AlphaFoldDB" id="A0A1G2MUF2"/>
<dbReference type="InterPro" id="IPR000715">
    <property type="entry name" value="Glycosyl_transferase_4"/>
</dbReference>
<evidence type="ECO:0000256" key="5">
    <source>
        <dbReference type="ARBA" id="ARBA00023136"/>
    </source>
</evidence>
<organism evidence="7 8">
    <name type="scientific">Candidatus Taylorbacteria bacterium RIFCSPHIGHO2_02_FULL_45_35</name>
    <dbReference type="NCBI Taxonomy" id="1802311"/>
    <lineage>
        <taxon>Bacteria</taxon>
        <taxon>Candidatus Tayloriibacteriota</taxon>
    </lineage>
</organism>
<comment type="subcellular location">
    <subcellularLocation>
        <location evidence="1">Membrane</location>
        <topology evidence="1">Multi-pass membrane protein</topology>
    </subcellularLocation>
</comment>
<feature type="transmembrane region" description="Helical" evidence="6">
    <location>
        <begin position="205"/>
        <end position="224"/>
    </location>
</feature>
<evidence type="ECO:0000256" key="3">
    <source>
        <dbReference type="ARBA" id="ARBA00022692"/>
    </source>
</evidence>
<evidence type="ECO:0000256" key="4">
    <source>
        <dbReference type="ARBA" id="ARBA00022989"/>
    </source>
</evidence>
<dbReference type="EMBL" id="MHRP01000014">
    <property type="protein sequence ID" value="OHA27374.1"/>
    <property type="molecule type" value="Genomic_DNA"/>
</dbReference>
<sequence length="358" mass="38945">MIVLDVVKIFVPATVAFFIGIASTPLLTHYLYRNAMWKKRAGKKALDGGETPIFNELHKNKEVGTPKMGGIIIWSAAFLTTVGLWFLAKAFPGDITYKLDFLSRNQTWLPLFTLLLGGLVGLIDDFLEIKGNGGHVGGGLSLKKRLLVVSLIGLAAALWFYFKLEVHSIGLPFYGDFEIGWLFIPLFILVTLGIYSGGVIDGLDGLAGGIFATLFAAYGGIAFYQNQINLAAFCAVVAGSILAFLWFNIPPARFYMSETGSMGLTLTLAVVAFMTDSLGEGHGIIALPLIAFPLVITTFSDIIQILSKKFRGGKKVFLVAPIHHHFEALGWPAYKVTMRFWVIGVVFALIGMIVAMIG</sequence>
<dbReference type="PANTHER" id="PTHR22926:SF5">
    <property type="entry name" value="PHOSPHO-N-ACETYLMURAMOYL-PENTAPEPTIDE-TRANSFERASE HOMOLOG"/>
    <property type="match status" value="1"/>
</dbReference>
<dbReference type="GO" id="GO:0005886">
    <property type="term" value="C:plasma membrane"/>
    <property type="evidence" value="ECO:0007669"/>
    <property type="project" value="TreeGrafter"/>
</dbReference>
<evidence type="ECO:0000256" key="6">
    <source>
        <dbReference type="SAM" id="Phobius"/>
    </source>
</evidence>
<feature type="transmembrane region" description="Helical" evidence="6">
    <location>
        <begin position="68"/>
        <end position="88"/>
    </location>
</feature>
<feature type="transmembrane region" description="Helical" evidence="6">
    <location>
        <begin position="285"/>
        <end position="306"/>
    </location>
</feature>
<keyword evidence="4 6" id="KW-1133">Transmembrane helix</keyword>
<dbReference type="GO" id="GO:0044038">
    <property type="term" value="P:cell wall macromolecule biosynthetic process"/>
    <property type="evidence" value="ECO:0007669"/>
    <property type="project" value="TreeGrafter"/>
</dbReference>
<protein>
    <recommendedName>
        <fullName evidence="9">Phospho-N-acetylmuramoyl-pentapeptide-transferase</fullName>
    </recommendedName>
</protein>
<accession>A0A1G2MUF2</accession>
<keyword evidence="5 6" id="KW-0472">Membrane</keyword>
<dbReference type="Proteomes" id="UP000177943">
    <property type="component" value="Unassembled WGS sequence"/>
</dbReference>
<evidence type="ECO:0000256" key="1">
    <source>
        <dbReference type="ARBA" id="ARBA00004141"/>
    </source>
</evidence>
<proteinExistence type="predicted"/>
<evidence type="ECO:0000313" key="8">
    <source>
        <dbReference type="Proteomes" id="UP000177943"/>
    </source>
</evidence>
<gene>
    <name evidence="7" type="ORF">A3D56_00405</name>
</gene>
<dbReference type="GO" id="GO:0071555">
    <property type="term" value="P:cell wall organization"/>
    <property type="evidence" value="ECO:0007669"/>
    <property type="project" value="TreeGrafter"/>
</dbReference>